<dbReference type="AlphaFoldDB" id="A0A0F9BGX9"/>
<organism evidence="1">
    <name type="scientific">marine sediment metagenome</name>
    <dbReference type="NCBI Taxonomy" id="412755"/>
    <lineage>
        <taxon>unclassified sequences</taxon>
        <taxon>metagenomes</taxon>
        <taxon>ecological metagenomes</taxon>
    </lineage>
</organism>
<reference evidence="1" key="1">
    <citation type="journal article" date="2015" name="Nature">
        <title>Complex archaea that bridge the gap between prokaryotes and eukaryotes.</title>
        <authorList>
            <person name="Spang A."/>
            <person name="Saw J.H."/>
            <person name="Jorgensen S.L."/>
            <person name="Zaremba-Niedzwiedzka K."/>
            <person name="Martijn J."/>
            <person name="Lind A.E."/>
            <person name="van Eijk R."/>
            <person name="Schleper C."/>
            <person name="Guy L."/>
            <person name="Ettema T.J."/>
        </authorList>
    </citation>
    <scope>NUCLEOTIDE SEQUENCE</scope>
</reference>
<evidence type="ECO:0000313" key="1">
    <source>
        <dbReference type="EMBL" id="KKL21149.1"/>
    </source>
</evidence>
<protein>
    <submittedName>
        <fullName evidence="1">Uncharacterized protein</fullName>
    </submittedName>
</protein>
<dbReference type="EMBL" id="LAZR01037835">
    <property type="protein sequence ID" value="KKL21149.1"/>
    <property type="molecule type" value="Genomic_DNA"/>
</dbReference>
<feature type="non-terminal residue" evidence="1">
    <location>
        <position position="145"/>
    </location>
</feature>
<accession>A0A0F9BGX9</accession>
<comment type="caution">
    <text evidence="1">The sequence shown here is derived from an EMBL/GenBank/DDBJ whole genome shotgun (WGS) entry which is preliminary data.</text>
</comment>
<proteinExistence type="predicted"/>
<name>A0A0F9BGX9_9ZZZZ</name>
<gene>
    <name evidence="1" type="ORF">LCGC14_2448320</name>
</gene>
<sequence>MALGRYQQTSLSNAGTVLQGGFRMGVAGSAGVFAGGSLGTILGIGNLTGLTENIEKTTTQAGNSDQPDAQVANHTMTITFDLLEFWPPSFDLIRGGSLDSENAATTATYLTGGTASTNVLSTGGLSTIAGKAFAFENTTYVDGAT</sequence>